<reference evidence="2 3" key="1">
    <citation type="submission" date="2020-04" db="EMBL/GenBank/DDBJ databases">
        <title>Flammeovirga sp. SR4, a novel species isolated from seawater.</title>
        <authorList>
            <person name="Wang X."/>
        </authorList>
    </citation>
    <scope>NUCLEOTIDE SEQUENCE [LARGE SCALE GENOMIC DNA]</scope>
    <source>
        <strain evidence="2 3">ATCC 23126</strain>
    </source>
</reference>
<keyword evidence="1" id="KW-0812">Transmembrane</keyword>
<name>A0A7X9P1X5_9BACT</name>
<keyword evidence="1" id="KW-0472">Membrane</keyword>
<gene>
    <name evidence="2" type="ORF">HHU12_08700</name>
</gene>
<evidence type="ECO:0000313" key="3">
    <source>
        <dbReference type="Proteomes" id="UP000576082"/>
    </source>
</evidence>
<comment type="caution">
    <text evidence="2">The sequence shown here is derived from an EMBL/GenBank/DDBJ whole genome shotgun (WGS) entry which is preliminary data.</text>
</comment>
<dbReference type="AlphaFoldDB" id="A0A7X9P1X5"/>
<protein>
    <submittedName>
        <fullName evidence="2">Uncharacterized protein</fullName>
    </submittedName>
</protein>
<evidence type="ECO:0000313" key="2">
    <source>
        <dbReference type="EMBL" id="NME68036.1"/>
    </source>
</evidence>
<evidence type="ECO:0000256" key="1">
    <source>
        <dbReference type="SAM" id="Phobius"/>
    </source>
</evidence>
<dbReference type="RefSeq" id="WP_169656351.1">
    <property type="nucleotide sequence ID" value="NZ_JABANE010000018.1"/>
</dbReference>
<dbReference type="EMBL" id="JABANE010000018">
    <property type="protein sequence ID" value="NME68036.1"/>
    <property type="molecule type" value="Genomic_DNA"/>
</dbReference>
<sequence>MTEIQGFKLLELAKDSTNIHKLKELGADIYIGLTDFSDERVEALKIFQDNGIDCHAWLLLSKGEHYWPNAHNGTAVLKRYEKFRAWTLSNQLPWKSLTLSLAPYSTDARIIDNGPLSVSKVILKRLISGSVQEHGDLNYARLRALSKAENLKLVSVISPYQVDSREVNVETWKQITGTFNILNDQEVLSIFNSYEPNSSLTLAQLKEYQSGFSTLLLGSANATKPLSNEENKRVLNWDETCKYITMARQYDKSIIIYGLEGAIKNGILEQLSNHLTDVELPNLQEAENQIAMERENTQILFTILASPGWVAFAFLFLGITIGIAILRTLKLVM</sequence>
<organism evidence="2 3">
    <name type="scientific">Flammeovirga aprica JL-4</name>
    <dbReference type="NCBI Taxonomy" id="694437"/>
    <lineage>
        <taxon>Bacteria</taxon>
        <taxon>Pseudomonadati</taxon>
        <taxon>Bacteroidota</taxon>
        <taxon>Cytophagia</taxon>
        <taxon>Cytophagales</taxon>
        <taxon>Flammeovirgaceae</taxon>
        <taxon>Flammeovirga</taxon>
    </lineage>
</organism>
<accession>A0A7X9P1X5</accession>
<feature type="transmembrane region" description="Helical" evidence="1">
    <location>
        <begin position="299"/>
        <end position="326"/>
    </location>
</feature>
<dbReference type="Proteomes" id="UP000576082">
    <property type="component" value="Unassembled WGS sequence"/>
</dbReference>
<keyword evidence="3" id="KW-1185">Reference proteome</keyword>
<keyword evidence="1" id="KW-1133">Transmembrane helix</keyword>
<proteinExistence type="predicted"/>